<dbReference type="Proteomes" id="UP000784294">
    <property type="component" value="Unassembled WGS sequence"/>
</dbReference>
<feature type="compositionally biased region" description="Acidic residues" evidence="1">
    <location>
        <begin position="96"/>
        <end position="120"/>
    </location>
</feature>
<organism evidence="2 3">
    <name type="scientific">Protopolystoma xenopodis</name>
    <dbReference type="NCBI Taxonomy" id="117903"/>
    <lineage>
        <taxon>Eukaryota</taxon>
        <taxon>Metazoa</taxon>
        <taxon>Spiralia</taxon>
        <taxon>Lophotrochozoa</taxon>
        <taxon>Platyhelminthes</taxon>
        <taxon>Monogenea</taxon>
        <taxon>Polyopisthocotylea</taxon>
        <taxon>Polystomatidea</taxon>
        <taxon>Polystomatidae</taxon>
        <taxon>Protopolystoma</taxon>
    </lineage>
</organism>
<dbReference type="EMBL" id="CAAALY010253989">
    <property type="protein sequence ID" value="VEL37098.1"/>
    <property type="molecule type" value="Genomic_DNA"/>
</dbReference>
<evidence type="ECO:0000313" key="3">
    <source>
        <dbReference type="Proteomes" id="UP000784294"/>
    </source>
</evidence>
<accession>A0A448XI15</accession>
<keyword evidence="3" id="KW-1185">Reference proteome</keyword>
<evidence type="ECO:0000256" key="1">
    <source>
        <dbReference type="SAM" id="MobiDB-lite"/>
    </source>
</evidence>
<feature type="region of interest" description="Disordered" evidence="1">
    <location>
        <begin position="90"/>
        <end position="123"/>
    </location>
</feature>
<protein>
    <submittedName>
        <fullName evidence="2">Uncharacterized protein</fullName>
    </submittedName>
</protein>
<comment type="caution">
    <text evidence="2">The sequence shown here is derived from an EMBL/GenBank/DDBJ whole genome shotgun (WGS) entry which is preliminary data.</text>
</comment>
<proteinExistence type="predicted"/>
<reference evidence="2" key="1">
    <citation type="submission" date="2018-11" db="EMBL/GenBank/DDBJ databases">
        <authorList>
            <consortium name="Pathogen Informatics"/>
        </authorList>
    </citation>
    <scope>NUCLEOTIDE SEQUENCE</scope>
</reference>
<sequence length="309" mass="34648">MALGWAASASARSDDFGAAFSVPDEGVVGGRKIGEKVPESAEIARQIIINSNPTSTACNNNGRCVYSCFLYEKRGGKFDKLAEATAIARQRGYNREEEEEEEEDDDDDDEEEEEEEEEKDEGAVLRCREKLKQHKPRCPPDQATGQDTITCRREEAPRAFCLCLTMPSLVGTGWFGSGRPLVQAAWPTRHWIPRRQLQLHLRSLVPSHPHSHAHADMTHASTTAQAAFHTFPVARFLLVCSADSQSCISRNPQDANLLRYHLLPTCPPVCPRLPHFAFPPFYLFIRLVLEARLLCCLARQARALRLLKP</sequence>
<gene>
    <name evidence="2" type="ORF">PXEA_LOCUS30538</name>
</gene>
<evidence type="ECO:0000313" key="2">
    <source>
        <dbReference type="EMBL" id="VEL37098.1"/>
    </source>
</evidence>
<dbReference type="AlphaFoldDB" id="A0A448XI15"/>
<name>A0A448XI15_9PLAT</name>